<feature type="domain" description="FAD/NAD(P)-binding" evidence="6">
    <location>
        <begin position="3"/>
        <end position="285"/>
    </location>
</feature>
<gene>
    <name evidence="7" type="ORF">A2995_02000</name>
</gene>
<dbReference type="EMBL" id="MFUP01000015">
    <property type="protein sequence ID" value="OGI87165.1"/>
    <property type="molecule type" value="Genomic_DNA"/>
</dbReference>
<dbReference type="Proteomes" id="UP000185809">
    <property type="component" value="Unassembled WGS sequence"/>
</dbReference>
<sequence>MLYDLIIIGGGPAGSAAAVYAGRKHLKSLMLVYEFGGQSIVSEDIQNWIGTVSLSGQELAKNFKKHVETYSKDFVVIKEGEKAIKIEKDKDIFKIKTDQNNEYVTKTILITTGSNRRKLKIEGAKKFENKGITYCASCDGPMFAEKDVAVIGGGNAGFETAVQLLAYAKSVTLLDIEENYKADKITIDKVLANPKMTGISNAEIIKINGDQFVTGLIYKNKKIGEEKTLKVEGIFVEIGQIPNTETVKNLLELDEYNRIKIDFKNQKTSLEGIWSAGDCTNVLYHQNNIAAGDGVRALEDIYLYLHAK</sequence>
<dbReference type="SUPFAM" id="SSF51905">
    <property type="entry name" value="FAD/NAD(P)-binding domain"/>
    <property type="match status" value="2"/>
</dbReference>
<dbReference type="InterPro" id="IPR023753">
    <property type="entry name" value="FAD/NAD-binding_dom"/>
</dbReference>
<protein>
    <recommendedName>
        <fullName evidence="6">FAD/NAD(P)-binding domain-containing protein</fullName>
    </recommendedName>
</protein>
<accession>A0A1F6WZL1</accession>
<keyword evidence="3" id="KW-0560">Oxidoreductase</keyword>
<evidence type="ECO:0000313" key="8">
    <source>
        <dbReference type="Proteomes" id="UP000185809"/>
    </source>
</evidence>
<evidence type="ECO:0000256" key="4">
    <source>
        <dbReference type="ARBA" id="ARBA00023157"/>
    </source>
</evidence>
<evidence type="ECO:0000256" key="3">
    <source>
        <dbReference type="ARBA" id="ARBA00023002"/>
    </source>
</evidence>
<dbReference type="PRINTS" id="PR00368">
    <property type="entry name" value="FADPNR"/>
</dbReference>
<dbReference type="PANTHER" id="PTHR48105">
    <property type="entry name" value="THIOREDOXIN REDUCTASE 1-RELATED-RELATED"/>
    <property type="match status" value="1"/>
</dbReference>
<keyword evidence="5" id="KW-0676">Redox-active center</keyword>
<dbReference type="InterPro" id="IPR008255">
    <property type="entry name" value="Pyr_nucl-diS_OxRdtase_2_AS"/>
</dbReference>
<dbReference type="InterPro" id="IPR050097">
    <property type="entry name" value="Ferredoxin-NADP_redctase_2"/>
</dbReference>
<dbReference type="PROSITE" id="PS00573">
    <property type="entry name" value="PYRIDINE_REDOX_2"/>
    <property type="match status" value="1"/>
</dbReference>
<keyword evidence="1" id="KW-0285">Flavoprotein</keyword>
<proteinExistence type="predicted"/>
<keyword evidence="4" id="KW-1015">Disulfide bond</keyword>
<evidence type="ECO:0000313" key="7">
    <source>
        <dbReference type="EMBL" id="OGI87165.1"/>
    </source>
</evidence>
<dbReference type="GO" id="GO:0016668">
    <property type="term" value="F:oxidoreductase activity, acting on a sulfur group of donors, NAD(P) as acceptor"/>
    <property type="evidence" value="ECO:0007669"/>
    <property type="project" value="UniProtKB-ARBA"/>
</dbReference>
<dbReference type="InterPro" id="IPR036188">
    <property type="entry name" value="FAD/NAD-bd_sf"/>
</dbReference>
<keyword evidence="2" id="KW-0274">FAD</keyword>
<evidence type="ECO:0000256" key="5">
    <source>
        <dbReference type="ARBA" id="ARBA00023284"/>
    </source>
</evidence>
<name>A0A1F6WZL1_9BACT</name>
<evidence type="ECO:0000259" key="6">
    <source>
        <dbReference type="Pfam" id="PF07992"/>
    </source>
</evidence>
<organism evidence="7 8">
    <name type="scientific">Candidatus Nomurabacteria bacterium RIFCSPLOWO2_01_FULL_33_24</name>
    <dbReference type="NCBI Taxonomy" id="1801765"/>
    <lineage>
        <taxon>Bacteria</taxon>
        <taxon>Candidatus Nomuraibacteriota</taxon>
    </lineage>
</organism>
<dbReference type="Gene3D" id="3.50.50.60">
    <property type="entry name" value="FAD/NAD(P)-binding domain"/>
    <property type="match status" value="2"/>
</dbReference>
<evidence type="ECO:0000256" key="1">
    <source>
        <dbReference type="ARBA" id="ARBA00022630"/>
    </source>
</evidence>
<evidence type="ECO:0000256" key="2">
    <source>
        <dbReference type="ARBA" id="ARBA00022827"/>
    </source>
</evidence>
<dbReference type="AlphaFoldDB" id="A0A1F6WZL1"/>
<reference evidence="7 8" key="1">
    <citation type="journal article" date="2016" name="Nat. Commun.">
        <title>Thousands of microbial genomes shed light on interconnected biogeochemical processes in an aquifer system.</title>
        <authorList>
            <person name="Anantharaman K."/>
            <person name="Brown C.T."/>
            <person name="Hug L.A."/>
            <person name="Sharon I."/>
            <person name="Castelle C.J."/>
            <person name="Probst A.J."/>
            <person name="Thomas B.C."/>
            <person name="Singh A."/>
            <person name="Wilkins M.J."/>
            <person name="Karaoz U."/>
            <person name="Brodie E.L."/>
            <person name="Williams K.H."/>
            <person name="Hubbard S.S."/>
            <person name="Banfield J.F."/>
        </authorList>
    </citation>
    <scope>NUCLEOTIDE SEQUENCE [LARGE SCALE GENOMIC DNA]</scope>
</reference>
<dbReference type="Pfam" id="PF07992">
    <property type="entry name" value="Pyr_redox_2"/>
    <property type="match status" value="1"/>
</dbReference>
<comment type="caution">
    <text evidence="7">The sequence shown here is derived from an EMBL/GenBank/DDBJ whole genome shotgun (WGS) entry which is preliminary data.</text>
</comment>
<dbReference type="PRINTS" id="PR00469">
    <property type="entry name" value="PNDRDTASEII"/>
</dbReference>